<dbReference type="InterPro" id="IPR050483">
    <property type="entry name" value="CoA-transferase_III_domain"/>
</dbReference>
<evidence type="ECO:0000256" key="1">
    <source>
        <dbReference type="ARBA" id="ARBA00022679"/>
    </source>
</evidence>
<protein>
    <submittedName>
        <fullName evidence="2">CoA transferase</fullName>
    </submittedName>
</protein>
<organism evidence="2 3">
    <name type="scientific">Limobrevibacterium gyesilva</name>
    <dbReference type="NCBI Taxonomy" id="2991712"/>
    <lineage>
        <taxon>Bacteria</taxon>
        <taxon>Pseudomonadati</taxon>
        <taxon>Pseudomonadota</taxon>
        <taxon>Alphaproteobacteria</taxon>
        <taxon>Acetobacterales</taxon>
        <taxon>Acetobacteraceae</taxon>
        <taxon>Limobrevibacterium</taxon>
    </lineage>
</organism>
<evidence type="ECO:0000313" key="2">
    <source>
        <dbReference type="EMBL" id="MCW3477033.1"/>
    </source>
</evidence>
<dbReference type="Pfam" id="PF02515">
    <property type="entry name" value="CoA_transf_3"/>
    <property type="match status" value="1"/>
</dbReference>
<name>A0AA42CFC1_9PROT</name>
<dbReference type="PANTHER" id="PTHR48207:SF3">
    <property type="entry name" value="SUCCINATE--HYDROXYMETHYLGLUTARATE COA-TRANSFERASE"/>
    <property type="match status" value="1"/>
</dbReference>
<accession>A0AA42CFC1</accession>
<comment type="caution">
    <text evidence="2">The sequence shown here is derived from an EMBL/GenBank/DDBJ whole genome shotgun (WGS) entry which is preliminary data.</text>
</comment>
<dbReference type="PANTHER" id="PTHR48207">
    <property type="entry name" value="SUCCINATE--HYDROXYMETHYLGLUTARATE COA-TRANSFERASE"/>
    <property type="match status" value="1"/>
</dbReference>
<dbReference type="Proteomes" id="UP001165679">
    <property type="component" value="Unassembled WGS sequence"/>
</dbReference>
<reference evidence="2" key="1">
    <citation type="submission" date="2022-09" db="EMBL/GenBank/DDBJ databases">
        <title>Rhodovastum sp. nov. RN2-1 isolated from soil in Seongnam, South Korea.</title>
        <authorList>
            <person name="Le N.T."/>
        </authorList>
    </citation>
    <scope>NUCLEOTIDE SEQUENCE</scope>
    <source>
        <strain evidence="2">RN2-1</strain>
    </source>
</reference>
<dbReference type="InterPro" id="IPR003673">
    <property type="entry name" value="CoA-Trfase_fam_III"/>
</dbReference>
<dbReference type="InterPro" id="IPR044855">
    <property type="entry name" value="CoA-Trfase_III_dom3_sf"/>
</dbReference>
<keyword evidence="3" id="KW-1185">Reference proteome</keyword>
<sequence>MSEPVLSDPAAPGPLRGIRVLEFSHMIMGPSCGMVLADLGADVVKVEPAPEGDNTRRLTGAAIGFFPTYNRNKRSVCIDLKRPAGLALARKLAAQADVIVENFRPGAMDKLGLGHAALSALNPRLVYCSCKGFLPGPYEHRAALDEVVQMMGGLAYMTGLPGKPLRTGASVNDIMGGVFAVVAILAALREREATGRGGLVQSGLFETNMVLVAQHMARAAIEGRDPPPFGDPNMGKPWPIYDVFDTAEPGAQVFVGVVTDTQWRGFCDAFGLADLLAHPDLATQAHRVAARPWVIPRVAEVFRTFTKTELMARCEALGLPFAPIARPAELFDDPHLLASGGLLPVELAGAEGAPDGKPVQAVAGLPGLPVSLPGGRLTLRRQPPRPGEHGIEIAREAGLPEQEIAALVADGTLSAPDPDAAAAAD</sequence>
<dbReference type="EMBL" id="JAPDNT010000028">
    <property type="protein sequence ID" value="MCW3477033.1"/>
    <property type="molecule type" value="Genomic_DNA"/>
</dbReference>
<evidence type="ECO:0000313" key="3">
    <source>
        <dbReference type="Proteomes" id="UP001165679"/>
    </source>
</evidence>
<dbReference type="SUPFAM" id="SSF89796">
    <property type="entry name" value="CoA-transferase family III (CaiB/BaiF)"/>
    <property type="match status" value="1"/>
</dbReference>
<dbReference type="AlphaFoldDB" id="A0AA42CFC1"/>
<gene>
    <name evidence="2" type="ORF">OL599_20910</name>
</gene>
<dbReference type="GO" id="GO:0008410">
    <property type="term" value="F:CoA-transferase activity"/>
    <property type="evidence" value="ECO:0007669"/>
    <property type="project" value="TreeGrafter"/>
</dbReference>
<dbReference type="InterPro" id="IPR023606">
    <property type="entry name" value="CoA-Trfase_III_dom_1_sf"/>
</dbReference>
<reference evidence="2" key="2">
    <citation type="submission" date="2022-10" db="EMBL/GenBank/DDBJ databases">
        <authorList>
            <person name="Trinh H.N."/>
        </authorList>
    </citation>
    <scope>NUCLEOTIDE SEQUENCE</scope>
    <source>
        <strain evidence="2">RN2-1</strain>
    </source>
</reference>
<proteinExistence type="predicted"/>
<dbReference type="Gene3D" id="3.40.50.10540">
    <property type="entry name" value="Crotonobetainyl-coa:carnitine coa-transferase, domain 1"/>
    <property type="match status" value="1"/>
</dbReference>
<dbReference type="Gene3D" id="3.30.1540.10">
    <property type="entry name" value="formyl-coa transferase, domain 3"/>
    <property type="match status" value="1"/>
</dbReference>
<dbReference type="RefSeq" id="WP_264715907.1">
    <property type="nucleotide sequence ID" value="NZ_JAPDNT010000028.1"/>
</dbReference>
<keyword evidence="1 2" id="KW-0808">Transferase</keyword>